<keyword evidence="2 6" id="KW-0540">Nuclease</keyword>
<sequence length="133" mass="15636">MPRFTLGKQERLKSRKVIDRLFEKGKHFSVFPLRVSYAFQEAGAPPLQAGFGVSSRNFKRSVHRNRVKRLMREGYRLQKNELQELLLNKDRRLALFIIYTGKELPDFAIIREKMQSLLNRLERLVHETGAAHT</sequence>
<dbReference type="GO" id="GO:0004526">
    <property type="term" value="F:ribonuclease P activity"/>
    <property type="evidence" value="ECO:0007669"/>
    <property type="project" value="UniProtKB-UniRule"/>
</dbReference>
<dbReference type="PANTHER" id="PTHR33992">
    <property type="entry name" value="RIBONUCLEASE P PROTEIN COMPONENT"/>
    <property type="match status" value="1"/>
</dbReference>
<evidence type="ECO:0000313" key="8">
    <source>
        <dbReference type="EMBL" id="WEK36663.1"/>
    </source>
</evidence>
<keyword evidence="5 6" id="KW-0694">RNA-binding</keyword>
<dbReference type="NCBIfam" id="TIGR00188">
    <property type="entry name" value="rnpA"/>
    <property type="match status" value="1"/>
</dbReference>
<dbReference type="InterPro" id="IPR014721">
    <property type="entry name" value="Ribsml_uS5_D2-typ_fold_subgr"/>
</dbReference>
<evidence type="ECO:0000256" key="6">
    <source>
        <dbReference type="HAMAP-Rule" id="MF_00227"/>
    </source>
</evidence>
<keyword evidence="1 6" id="KW-0819">tRNA processing</keyword>
<dbReference type="Gene3D" id="3.30.230.10">
    <property type="match status" value="1"/>
</dbReference>
<evidence type="ECO:0000256" key="7">
    <source>
        <dbReference type="NCBIfam" id="TIGR00188"/>
    </source>
</evidence>
<organism evidence="8 9">
    <name type="scientific">Candidatus Pseudobacter hemicellulosilyticus</name>
    <dbReference type="NCBI Taxonomy" id="3121375"/>
    <lineage>
        <taxon>Bacteria</taxon>
        <taxon>Pseudomonadati</taxon>
        <taxon>Bacteroidota</taxon>
        <taxon>Chitinophagia</taxon>
        <taxon>Chitinophagales</taxon>
        <taxon>Chitinophagaceae</taxon>
        <taxon>Pseudobacter</taxon>
    </lineage>
</organism>
<evidence type="ECO:0000256" key="4">
    <source>
        <dbReference type="ARBA" id="ARBA00022801"/>
    </source>
</evidence>
<comment type="function">
    <text evidence="6">RNaseP catalyzes the removal of the 5'-leader sequence from pre-tRNA to produce the mature 5'-terminus. It can also cleave other RNA substrates such as 4.5S RNA. The protein component plays an auxiliary but essential role in vivo by binding to the 5'-leader sequence and broadening the substrate specificity of the ribozyme.</text>
</comment>
<reference evidence="8" key="1">
    <citation type="submission" date="2023-03" db="EMBL/GenBank/DDBJ databases">
        <title>Andean soil-derived lignocellulolytic bacterial consortium as a source of novel taxa and putative plastic-active enzymes.</title>
        <authorList>
            <person name="Diaz-Garcia L."/>
            <person name="Chuvochina M."/>
            <person name="Feuerriegel G."/>
            <person name="Bunk B."/>
            <person name="Sproer C."/>
            <person name="Streit W.R."/>
            <person name="Rodriguez L.M."/>
            <person name="Overmann J."/>
            <person name="Jimenez D.J."/>
        </authorList>
    </citation>
    <scope>NUCLEOTIDE SEQUENCE</scope>
    <source>
        <strain evidence="8">MAG 7</strain>
    </source>
</reference>
<dbReference type="AlphaFoldDB" id="A0AAJ6BH01"/>
<evidence type="ECO:0000256" key="3">
    <source>
        <dbReference type="ARBA" id="ARBA00022759"/>
    </source>
</evidence>
<dbReference type="EMBL" id="CP119311">
    <property type="protein sequence ID" value="WEK36663.1"/>
    <property type="molecule type" value="Genomic_DNA"/>
</dbReference>
<evidence type="ECO:0000256" key="2">
    <source>
        <dbReference type="ARBA" id="ARBA00022722"/>
    </source>
</evidence>
<dbReference type="InterPro" id="IPR000100">
    <property type="entry name" value="RNase_P"/>
</dbReference>
<keyword evidence="4 6" id="KW-0378">Hydrolase</keyword>
<evidence type="ECO:0000256" key="1">
    <source>
        <dbReference type="ARBA" id="ARBA00022694"/>
    </source>
</evidence>
<name>A0AAJ6BH01_9BACT</name>
<dbReference type="GO" id="GO:0001682">
    <property type="term" value="P:tRNA 5'-leader removal"/>
    <property type="evidence" value="ECO:0007669"/>
    <property type="project" value="UniProtKB-UniRule"/>
</dbReference>
<dbReference type="HAMAP" id="MF_00227">
    <property type="entry name" value="RNase_P"/>
    <property type="match status" value="1"/>
</dbReference>
<gene>
    <name evidence="6 8" type="primary">rnpA</name>
    <name evidence="8" type="ORF">P0Y53_04040</name>
</gene>
<keyword evidence="3 6" id="KW-0255">Endonuclease</keyword>
<dbReference type="Proteomes" id="UP001220610">
    <property type="component" value="Chromosome"/>
</dbReference>
<dbReference type="SUPFAM" id="SSF54211">
    <property type="entry name" value="Ribosomal protein S5 domain 2-like"/>
    <property type="match status" value="1"/>
</dbReference>
<dbReference type="Pfam" id="PF00825">
    <property type="entry name" value="Ribonuclease_P"/>
    <property type="match status" value="1"/>
</dbReference>
<comment type="catalytic activity">
    <reaction evidence="6">
        <text>Endonucleolytic cleavage of RNA, removing 5'-extranucleotides from tRNA precursor.</text>
        <dbReference type="EC" id="3.1.26.5"/>
    </reaction>
</comment>
<dbReference type="EC" id="3.1.26.5" evidence="6 7"/>
<evidence type="ECO:0000313" key="9">
    <source>
        <dbReference type="Proteomes" id="UP001220610"/>
    </source>
</evidence>
<protein>
    <recommendedName>
        <fullName evidence="6 7">Ribonuclease P protein component</fullName>
        <shortName evidence="6">RNase P protein</shortName>
        <shortName evidence="6">RNaseP protein</shortName>
        <ecNumber evidence="6 7">3.1.26.5</ecNumber>
    </recommendedName>
    <alternativeName>
        <fullName evidence="6">Protein C5</fullName>
    </alternativeName>
</protein>
<proteinExistence type="inferred from homology"/>
<evidence type="ECO:0000256" key="5">
    <source>
        <dbReference type="ARBA" id="ARBA00022884"/>
    </source>
</evidence>
<dbReference type="PANTHER" id="PTHR33992:SF1">
    <property type="entry name" value="RIBONUCLEASE P PROTEIN COMPONENT"/>
    <property type="match status" value="1"/>
</dbReference>
<accession>A0AAJ6BH01</accession>
<dbReference type="GO" id="GO:0042781">
    <property type="term" value="F:3'-tRNA processing endoribonuclease activity"/>
    <property type="evidence" value="ECO:0007669"/>
    <property type="project" value="TreeGrafter"/>
</dbReference>
<dbReference type="InterPro" id="IPR020568">
    <property type="entry name" value="Ribosomal_Su5_D2-typ_SF"/>
</dbReference>
<dbReference type="GO" id="GO:0000049">
    <property type="term" value="F:tRNA binding"/>
    <property type="evidence" value="ECO:0007669"/>
    <property type="project" value="UniProtKB-UniRule"/>
</dbReference>
<dbReference type="GO" id="GO:0030677">
    <property type="term" value="C:ribonuclease P complex"/>
    <property type="evidence" value="ECO:0007669"/>
    <property type="project" value="TreeGrafter"/>
</dbReference>
<comment type="subunit">
    <text evidence="6">Consists of a catalytic RNA component (M1 or rnpB) and a protein subunit.</text>
</comment>
<comment type="similarity">
    <text evidence="6">Belongs to the RnpA family.</text>
</comment>